<dbReference type="InterPro" id="IPR053962">
    <property type="entry name" value="XRCC4_CC"/>
</dbReference>
<sequence>MFALEQNTHSEEFNLFTKRETAQGQTIYLISSISKKFTITKKDKQSIGVIQCFISSIQNGKEQIQIFKAEMFNTDLNQEITWNNEYFDNILKQLNNKKSENHQFSLVSSNKPGDNSKILNINYIDQRIKYSLITVELQPHLVDSQFVYSFDCFQKLITAKNESVKSIQKQNEQLRKYNDLLKKQLTQQQEDAKKQEQQLIKKFAALLNEKKRMIRDSHNLSRENIDQIVNQINQLTIKCNPQKQNENNTTPLPTLGSFQPNSNSLFEPSQNFRKTKIEQDQINHSSNKQTHIIDLIENENDRNKANLQVEFQNKIKLEESSNKKKRNSELGYYLNPKVEVGISEEKRKSYRELLNQQDSQMIIIDDYQNEDSSRMINEKPLQPKQNKNQILQINEQFSQLLQNKNSSLKTSQKIPLNPFLLNENVKKLSNEKKKQKKNQMIDENQDNFDEDEDFNIDNEQASFTDLFQDYQEID</sequence>
<feature type="compositionally biased region" description="Acidic residues" evidence="2">
    <location>
        <begin position="443"/>
        <end position="453"/>
    </location>
</feature>
<dbReference type="SUPFAM" id="SSF58022">
    <property type="entry name" value="XRCC4, C-terminal oligomerization domain"/>
    <property type="match status" value="1"/>
</dbReference>
<dbReference type="InParanoid" id="W7XIC1"/>
<protein>
    <recommendedName>
        <fullName evidence="3">XRCC4 coiled-coil domain-containing protein</fullName>
    </recommendedName>
</protein>
<name>W7XIC1_TETTS</name>
<evidence type="ECO:0000256" key="1">
    <source>
        <dbReference type="SAM" id="Coils"/>
    </source>
</evidence>
<evidence type="ECO:0000313" key="4">
    <source>
        <dbReference type="EMBL" id="EWS74506.1"/>
    </source>
</evidence>
<evidence type="ECO:0000313" key="5">
    <source>
        <dbReference type="Proteomes" id="UP000009168"/>
    </source>
</evidence>
<feature type="domain" description="XRCC4 coiled-coil" evidence="3">
    <location>
        <begin position="147"/>
        <end position="216"/>
    </location>
</feature>
<evidence type="ECO:0000259" key="3">
    <source>
        <dbReference type="Pfam" id="PF21924"/>
    </source>
</evidence>
<feature type="region of interest" description="Disordered" evidence="2">
    <location>
        <begin position="241"/>
        <end position="268"/>
    </location>
</feature>
<dbReference type="Pfam" id="PF21924">
    <property type="entry name" value="XRCC4_CC"/>
    <property type="match status" value="1"/>
</dbReference>
<keyword evidence="1" id="KW-0175">Coiled coil</keyword>
<proteinExistence type="predicted"/>
<feature type="region of interest" description="Disordered" evidence="2">
    <location>
        <begin position="430"/>
        <end position="453"/>
    </location>
</feature>
<evidence type="ECO:0000256" key="2">
    <source>
        <dbReference type="SAM" id="MobiDB-lite"/>
    </source>
</evidence>
<feature type="coiled-coil region" evidence="1">
    <location>
        <begin position="164"/>
        <end position="209"/>
    </location>
</feature>
<dbReference type="EMBL" id="GG662706">
    <property type="protein sequence ID" value="EWS74506.1"/>
    <property type="molecule type" value="Genomic_DNA"/>
</dbReference>
<dbReference type="RefSeq" id="XP_012652991.1">
    <property type="nucleotide sequence ID" value="XM_012797537.1"/>
</dbReference>
<dbReference type="KEGG" id="tet:TTHERM_000383629"/>
<dbReference type="InterPro" id="IPR014751">
    <property type="entry name" value="XRCC4-like_C"/>
</dbReference>
<dbReference type="GeneID" id="24438684"/>
<dbReference type="Proteomes" id="UP000009168">
    <property type="component" value="Unassembled WGS sequence"/>
</dbReference>
<dbReference type="Gene3D" id="1.20.5.370">
    <property type="match status" value="1"/>
</dbReference>
<dbReference type="AlphaFoldDB" id="W7XIC1"/>
<organism evidence="4 5">
    <name type="scientific">Tetrahymena thermophila (strain SB210)</name>
    <dbReference type="NCBI Taxonomy" id="312017"/>
    <lineage>
        <taxon>Eukaryota</taxon>
        <taxon>Sar</taxon>
        <taxon>Alveolata</taxon>
        <taxon>Ciliophora</taxon>
        <taxon>Intramacronucleata</taxon>
        <taxon>Oligohymenophorea</taxon>
        <taxon>Hymenostomatida</taxon>
        <taxon>Tetrahymenina</taxon>
        <taxon>Tetrahymenidae</taxon>
        <taxon>Tetrahymena</taxon>
    </lineage>
</organism>
<accession>W7XIC1</accession>
<reference evidence="5" key="1">
    <citation type="journal article" date="2006" name="PLoS Biol.">
        <title>Macronuclear genome sequence of the ciliate Tetrahymena thermophila, a model eukaryote.</title>
        <authorList>
            <person name="Eisen J.A."/>
            <person name="Coyne R.S."/>
            <person name="Wu M."/>
            <person name="Wu D."/>
            <person name="Thiagarajan M."/>
            <person name="Wortman J.R."/>
            <person name="Badger J.H."/>
            <person name="Ren Q."/>
            <person name="Amedeo P."/>
            <person name="Jones K.M."/>
            <person name="Tallon L.J."/>
            <person name="Delcher A.L."/>
            <person name="Salzberg S.L."/>
            <person name="Silva J.C."/>
            <person name="Haas B.J."/>
            <person name="Majoros W.H."/>
            <person name="Farzad M."/>
            <person name="Carlton J.M."/>
            <person name="Smith R.K. Jr."/>
            <person name="Garg J."/>
            <person name="Pearlman R.E."/>
            <person name="Karrer K.M."/>
            <person name="Sun L."/>
            <person name="Manning G."/>
            <person name="Elde N.C."/>
            <person name="Turkewitz A.P."/>
            <person name="Asai D.J."/>
            <person name="Wilkes D.E."/>
            <person name="Wang Y."/>
            <person name="Cai H."/>
            <person name="Collins K."/>
            <person name="Stewart B.A."/>
            <person name="Lee S.R."/>
            <person name="Wilamowska K."/>
            <person name="Weinberg Z."/>
            <person name="Ruzzo W.L."/>
            <person name="Wloga D."/>
            <person name="Gaertig J."/>
            <person name="Frankel J."/>
            <person name="Tsao C.-C."/>
            <person name="Gorovsky M.A."/>
            <person name="Keeling P.J."/>
            <person name="Waller R.F."/>
            <person name="Patron N.J."/>
            <person name="Cherry J.M."/>
            <person name="Stover N.A."/>
            <person name="Krieger C.J."/>
            <person name="del Toro C."/>
            <person name="Ryder H.F."/>
            <person name="Williamson S.C."/>
            <person name="Barbeau R.A."/>
            <person name="Hamilton E.P."/>
            <person name="Orias E."/>
        </authorList>
    </citation>
    <scope>NUCLEOTIDE SEQUENCE [LARGE SCALE GENOMIC DNA]</scope>
    <source>
        <strain evidence="5">SB210</strain>
    </source>
</reference>
<keyword evidence="5" id="KW-1185">Reference proteome</keyword>
<gene>
    <name evidence="4" type="ORF">TTHERM_000383629</name>
</gene>